<dbReference type="InterPro" id="IPR018181">
    <property type="entry name" value="Heat_shock_70_CS"/>
</dbReference>
<dbReference type="InterPro" id="IPR013126">
    <property type="entry name" value="Hsp_70_fam"/>
</dbReference>
<dbReference type="AlphaFoldDB" id="A0A4P8L5V0"/>
<dbReference type="RefSeq" id="WP_137425553.1">
    <property type="nucleotide sequence ID" value="NZ_CP040098.1"/>
</dbReference>
<dbReference type="KEGG" id="dax:FDQ92_14485"/>
<name>A0A4P8L5V0_9BACT</name>
<organism evidence="4 5">
    <name type="scientific">Desulfoglaeba alkanexedens ALDC</name>
    <dbReference type="NCBI Taxonomy" id="980445"/>
    <lineage>
        <taxon>Bacteria</taxon>
        <taxon>Pseudomonadati</taxon>
        <taxon>Thermodesulfobacteriota</taxon>
        <taxon>Syntrophobacteria</taxon>
        <taxon>Syntrophobacterales</taxon>
        <taxon>Syntrophobacteraceae</taxon>
        <taxon>Desulfoglaeba</taxon>
    </lineage>
</organism>
<dbReference type="CDD" id="cd10170">
    <property type="entry name" value="ASKHA_NBD_HSP70"/>
    <property type="match status" value="1"/>
</dbReference>
<keyword evidence="2" id="KW-0547">Nucleotide-binding</keyword>
<reference evidence="4 5" key="2">
    <citation type="submission" date="2019-05" db="EMBL/GenBank/DDBJ databases">
        <authorList>
            <person name="Suflita J.M."/>
            <person name="Marks C.R."/>
        </authorList>
    </citation>
    <scope>NUCLEOTIDE SEQUENCE [LARGE SCALE GENOMIC DNA]</scope>
    <source>
        <strain evidence="4 5">ALDC</strain>
    </source>
</reference>
<evidence type="ECO:0000256" key="2">
    <source>
        <dbReference type="ARBA" id="ARBA00022741"/>
    </source>
</evidence>
<dbReference type="Pfam" id="PF00012">
    <property type="entry name" value="HSP70"/>
    <property type="match status" value="1"/>
</dbReference>
<protein>
    <submittedName>
        <fullName evidence="4">Hsp70 family protein</fullName>
    </submittedName>
</protein>
<dbReference type="GO" id="GO:0005524">
    <property type="term" value="F:ATP binding"/>
    <property type="evidence" value="ECO:0007669"/>
    <property type="project" value="UniProtKB-KW"/>
</dbReference>
<accession>A0A4P8L5V0</accession>
<gene>
    <name evidence="4" type="ORF">FDQ92_14485</name>
</gene>
<evidence type="ECO:0000256" key="1">
    <source>
        <dbReference type="ARBA" id="ARBA00007381"/>
    </source>
</evidence>
<dbReference type="InterPro" id="IPR043129">
    <property type="entry name" value="ATPase_NBD"/>
</dbReference>
<evidence type="ECO:0000313" key="4">
    <source>
        <dbReference type="EMBL" id="QCQ23274.1"/>
    </source>
</evidence>
<proteinExistence type="inferred from homology"/>
<sequence>MGRRRERFRAARRAPVVKLGVIVIQPKYVVGVDLGTTHCVLAYAPVPRNQWDEPQIRIFPVPQLTAPGEVASQPLLPSFLFLPGPHDVPEGGLALPWNKGIDYAVGDFARKRGAEIPNRLVSSAKSWLCHSGVDRLKPILPWDSPAEARRVSPLEATACYLRHLRDAWNYTHAKEDDSARLEIQEIFLTVPASFDAVARELTVKAAEAAGLERLTLLEEPQAAFYAWIESQGDRWRKNVSVGDCVLVCDLGGGTTDFSLIRVEEEHGEMVLRRVAVGDHILLGGDNMDLTLAYALQAKLGERGVRLDGWQFRGLWHACRTAKERLLTDPNRETEPIVVLGRGSSLIGGTLRTELTREEATRILLEGFFPLCGPDDFPQSRPKVGVREMGLPYESDPAVTRHLARFLSRQGSGEKPGEACPTGVLFNGGVMKPEIVRERVVTLLSRWRGGEPLRRLESPDLDLAVARGAAAYGLARHGHGVRIRAGAPRSFYIGIESAMPTVPGVPTPIKALCVVPFGMEEGTREVIREKEFGLVVGEDAVFPLLASGSRKEDRPGDVVEDWSGEIDEVVSMETHLPISSEDAGGTVIPVWLESAFTEVGTLEIWCVSREDERRWKLEFNLRESES</sequence>
<keyword evidence="3" id="KW-0067">ATP-binding</keyword>
<dbReference type="OrthoDB" id="580874at2"/>
<evidence type="ECO:0000313" key="5">
    <source>
        <dbReference type="Proteomes" id="UP000298602"/>
    </source>
</evidence>
<dbReference type="SUPFAM" id="SSF53067">
    <property type="entry name" value="Actin-like ATPase domain"/>
    <property type="match status" value="2"/>
</dbReference>
<comment type="similarity">
    <text evidence="1">Belongs to the heat shock protein 70 family.</text>
</comment>
<keyword evidence="5" id="KW-1185">Reference proteome</keyword>
<dbReference type="PRINTS" id="PR00301">
    <property type="entry name" value="HEATSHOCK70"/>
</dbReference>
<dbReference type="PROSITE" id="PS00297">
    <property type="entry name" value="HSP70_1"/>
    <property type="match status" value="1"/>
</dbReference>
<dbReference type="Proteomes" id="UP000298602">
    <property type="component" value="Chromosome"/>
</dbReference>
<dbReference type="PANTHER" id="PTHR42749:SF1">
    <property type="entry name" value="CELL SHAPE-DETERMINING PROTEIN MREB"/>
    <property type="match status" value="1"/>
</dbReference>
<dbReference type="GO" id="GO:0140662">
    <property type="term" value="F:ATP-dependent protein folding chaperone"/>
    <property type="evidence" value="ECO:0007669"/>
    <property type="project" value="InterPro"/>
</dbReference>
<dbReference type="EMBL" id="CP040098">
    <property type="protein sequence ID" value="QCQ23274.1"/>
    <property type="molecule type" value="Genomic_DNA"/>
</dbReference>
<reference evidence="4 5" key="1">
    <citation type="submission" date="2019-05" db="EMBL/GenBank/DDBJ databases">
        <title>The Complete Genome Sequence of the n-alkane-degrading Desulfoglaeba alkanexedens ALDC reveals multiple alkylsuccinate synthase gene clusters.</title>
        <authorList>
            <person name="Callaghan A.V."/>
            <person name="Davidova I.A."/>
            <person name="Duncan K.E."/>
            <person name="Morris B."/>
            <person name="McInerney M.J."/>
        </authorList>
    </citation>
    <scope>NUCLEOTIDE SEQUENCE [LARGE SCALE GENOMIC DNA]</scope>
    <source>
        <strain evidence="4 5">ALDC</strain>
    </source>
</reference>
<dbReference type="Gene3D" id="3.30.420.40">
    <property type="match status" value="2"/>
</dbReference>
<dbReference type="PANTHER" id="PTHR42749">
    <property type="entry name" value="CELL SHAPE-DETERMINING PROTEIN MREB"/>
    <property type="match status" value="1"/>
</dbReference>
<evidence type="ECO:0000256" key="3">
    <source>
        <dbReference type="ARBA" id="ARBA00022840"/>
    </source>
</evidence>